<dbReference type="EMBL" id="CAFBQF010000085">
    <property type="protein sequence ID" value="CAB5055298.1"/>
    <property type="molecule type" value="Genomic_DNA"/>
</dbReference>
<dbReference type="AlphaFoldDB" id="A0A6J7TTG6"/>
<gene>
    <name evidence="1" type="ORF">UFOPK4295_01337</name>
</gene>
<name>A0A6J7TTG6_9ZZZZ</name>
<proteinExistence type="predicted"/>
<organism evidence="1">
    <name type="scientific">freshwater metagenome</name>
    <dbReference type="NCBI Taxonomy" id="449393"/>
    <lineage>
        <taxon>unclassified sequences</taxon>
        <taxon>metagenomes</taxon>
        <taxon>ecological metagenomes</taxon>
    </lineage>
</organism>
<reference evidence="1" key="1">
    <citation type="submission" date="2020-05" db="EMBL/GenBank/DDBJ databases">
        <authorList>
            <person name="Chiriac C."/>
            <person name="Salcher M."/>
            <person name="Ghai R."/>
            <person name="Kavagutti S V."/>
        </authorList>
    </citation>
    <scope>NUCLEOTIDE SEQUENCE</scope>
</reference>
<accession>A0A6J7TTG6</accession>
<evidence type="ECO:0000313" key="1">
    <source>
        <dbReference type="EMBL" id="CAB5055298.1"/>
    </source>
</evidence>
<sequence>MSGSQHALGQRVENKSIVRTVFLRYGQTVRTQTDIPDPGGLHA</sequence>
<protein>
    <submittedName>
        <fullName evidence="1">Unannotated protein</fullName>
    </submittedName>
</protein>